<dbReference type="Pfam" id="PF13365">
    <property type="entry name" value="Trypsin_2"/>
    <property type="match status" value="1"/>
</dbReference>
<dbReference type="Gene3D" id="2.40.10.120">
    <property type="match status" value="1"/>
</dbReference>
<gene>
    <name evidence="14" type="ORF">DZC52_01135</name>
</gene>
<feature type="binding site" evidence="10">
    <location>
        <position position="105"/>
    </location>
    <ligand>
        <name>substrate</name>
    </ligand>
</feature>
<evidence type="ECO:0000313" key="15">
    <source>
        <dbReference type="Proteomes" id="UP000260351"/>
    </source>
</evidence>
<dbReference type="AlphaFoldDB" id="A0A3E1KCJ3"/>
<comment type="subcellular location">
    <subcellularLocation>
        <location evidence="1">Periplasm</location>
    </subcellularLocation>
</comment>
<dbReference type="EMBL" id="QUZK01000005">
    <property type="protein sequence ID" value="RFF32621.1"/>
    <property type="molecule type" value="Genomic_DNA"/>
</dbReference>
<keyword evidence="15" id="KW-1185">Reference proteome</keyword>
<dbReference type="GO" id="GO:0030246">
    <property type="term" value="F:carbohydrate binding"/>
    <property type="evidence" value="ECO:0007669"/>
    <property type="project" value="InterPro"/>
</dbReference>
<dbReference type="InterPro" id="IPR036034">
    <property type="entry name" value="PDZ_sf"/>
</dbReference>
<dbReference type="PROSITE" id="PS50106">
    <property type="entry name" value="PDZ"/>
    <property type="match status" value="2"/>
</dbReference>
<keyword evidence="3" id="KW-0645">Protease</keyword>
<dbReference type="InterPro" id="IPR001478">
    <property type="entry name" value="PDZ"/>
</dbReference>
<dbReference type="SUPFAM" id="SSF50494">
    <property type="entry name" value="Trypsin-like serine proteases"/>
    <property type="match status" value="1"/>
</dbReference>
<evidence type="ECO:0000313" key="14">
    <source>
        <dbReference type="EMBL" id="RFF32621.1"/>
    </source>
</evidence>
<dbReference type="NCBIfam" id="TIGR02037">
    <property type="entry name" value="degP_htrA_DO"/>
    <property type="match status" value="1"/>
</dbReference>
<dbReference type="PANTHER" id="PTHR22939:SF129">
    <property type="entry name" value="SERINE PROTEASE HTRA2, MITOCHONDRIAL"/>
    <property type="match status" value="1"/>
</dbReference>
<evidence type="ECO:0000256" key="8">
    <source>
        <dbReference type="ARBA" id="ARBA00022825"/>
    </source>
</evidence>
<keyword evidence="4 11" id="KW-0732">Signal</keyword>
<evidence type="ECO:0000259" key="13">
    <source>
        <dbReference type="PROSITE" id="PS51304"/>
    </source>
</evidence>
<dbReference type="Pfam" id="PF13180">
    <property type="entry name" value="PDZ_2"/>
    <property type="match status" value="1"/>
</dbReference>
<evidence type="ECO:0000256" key="11">
    <source>
        <dbReference type="SAM" id="SignalP"/>
    </source>
</evidence>
<dbReference type="Gene3D" id="2.30.42.10">
    <property type="match status" value="2"/>
</dbReference>
<comment type="similarity">
    <text evidence="2">Belongs to the peptidase S1C family.</text>
</comment>
<feature type="binding site" evidence="10">
    <location>
        <begin position="207"/>
        <end position="209"/>
    </location>
    <ligand>
        <name>substrate</name>
    </ligand>
</feature>
<dbReference type="RefSeq" id="WP_116649328.1">
    <property type="nucleotide sequence ID" value="NZ_QUZK01000005.1"/>
</dbReference>
<evidence type="ECO:0000256" key="2">
    <source>
        <dbReference type="ARBA" id="ARBA00010541"/>
    </source>
</evidence>
<dbReference type="GO" id="GO:0042597">
    <property type="term" value="C:periplasmic space"/>
    <property type="evidence" value="ECO:0007669"/>
    <property type="project" value="UniProtKB-SubCell"/>
</dbReference>
<dbReference type="GO" id="GO:0006508">
    <property type="term" value="P:proteolysis"/>
    <property type="evidence" value="ECO:0007669"/>
    <property type="project" value="UniProtKB-KW"/>
</dbReference>
<feature type="active site" description="Charge relay system" evidence="9">
    <location>
        <position position="105"/>
    </location>
</feature>
<dbReference type="InterPro" id="IPR011782">
    <property type="entry name" value="Pept_S1C_Do"/>
</dbReference>
<dbReference type="GO" id="GO:0004252">
    <property type="term" value="F:serine-type endopeptidase activity"/>
    <property type="evidence" value="ECO:0007669"/>
    <property type="project" value="InterPro"/>
</dbReference>
<dbReference type="InterPro" id="IPR009003">
    <property type="entry name" value="Peptidase_S1_PA"/>
</dbReference>
<sequence length="451" mass="48951">MNNIFRFSLVFILLLAVRNVSAALPASVDGEPLPSLAPVLEEVMPAVVNVHTRTRVQVRTSPFFDDPFFRRFFDFPSMPRERVQQSLGSGVIVDAEDGYVLTNNHVIEGADDIAVRLEDGREFAAEFVGSDRDTDLAVIRIDADDLAELPLDESDRLRVGDFVVAVGNPFGLGQTVTSGIVSALGRSGLRGLEYQNFIQTDASINPGNSGGALINLRGELVGINTAIFTPSGGNVGIGFAIPVSTAAHVMTQLIEYGEVRRGSFGIEVQDLDEELREALGLETTRGAVITRLDEGSALLSAGLEAGDVIVSVDGRPVENAQGLRNIESLLAVGSRVRVQYIRDGEQDAVRIVIEENLDERISGQRLDERLEGAALVRIPERARAQGVLVENVRRNSSAWNAGLRPGDLVVAVNRQRVRDLAGMRSVFPLDDGEDLTLEIRRRGGAYRVPFD</sequence>
<evidence type="ECO:0000256" key="10">
    <source>
        <dbReference type="PIRSR" id="PIRSR611782-2"/>
    </source>
</evidence>
<dbReference type="Pfam" id="PF17820">
    <property type="entry name" value="PDZ_6"/>
    <property type="match status" value="1"/>
</dbReference>
<evidence type="ECO:0000256" key="3">
    <source>
        <dbReference type="ARBA" id="ARBA00022670"/>
    </source>
</evidence>
<organism evidence="14 15">
    <name type="scientific">Wenzhouxiangella sediminis</name>
    <dbReference type="NCBI Taxonomy" id="1792836"/>
    <lineage>
        <taxon>Bacteria</taxon>
        <taxon>Pseudomonadati</taxon>
        <taxon>Pseudomonadota</taxon>
        <taxon>Gammaproteobacteria</taxon>
        <taxon>Chromatiales</taxon>
        <taxon>Wenzhouxiangellaceae</taxon>
        <taxon>Wenzhouxiangella</taxon>
    </lineage>
</organism>
<keyword evidence="6" id="KW-0574">Periplasm</keyword>
<evidence type="ECO:0000256" key="5">
    <source>
        <dbReference type="ARBA" id="ARBA00022737"/>
    </source>
</evidence>
<reference evidence="14 15" key="1">
    <citation type="submission" date="2018-08" db="EMBL/GenBank/DDBJ databases">
        <title>Wenzhouxiangella salilacus sp. nov., a novel bacterium isolated from a saline lake in Xinjiang Province, China.</title>
        <authorList>
            <person name="Han S."/>
        </authorList>
    </citation>
    <scope>NUCLEOTIDE SEQUENCE [LARGE SCALE GENOMIC DNA]</scope>
    <source>
        <strain evidence="14 15">XDB06</strain>
    </source>
</reference>
<feature type="domain" description="PDZ" evidence="12">
    <location>
        <begin position="360"/>
        <end position="420"/>
    </location>
</feature>
<evidence type="ECO:0000256" key="4">
    <source>
        <dbReference type="ARBA" id="ARBA00022729"/>
    </source>
</evidence>
<dbReference type="SMART" id="SM00228">
    <property type="entry name" value="PDZ"/>
    <property type="match status" value="2"/>
</dbReference>
<keyword evidence="8" id="KW-0720">Serine protease</keyword>
<name>A0A3E1KCJ3_9GAMM</name>
<feature type="chain" id="PRO_5039275721" evidence="11">
    <location>
        <begin position="23"/>
        <end position="451"/>
    </location>
</feature>
<dbReference type="InterPro" id="IPR001940">
    <property type="entry name" value="Peptidase_S1C"/>
</dbReference>
<feature type="signal peptide" evidence="11">
    <location>
        <begin position="1"/>
        <end position="22"/>
    </location>
</feature>
<feature type="domain" description="Galectin" evidence="13">
    <location>
        <begin position="322"/>
        <end position="451"/>
    </location>
</feature>
<dbReference type="PROSITE" id="PS51304">
    <property type="entry name" value="GALECTIN"/>
    <property type="match status" value="1"/>
</dbReference>
<evidence type="ECO:0000256" key="9">
    <source>
        <dbReference type="PIRSR" id="PIRSR611782-1"/>
    </source>
</evidence>
<dbReference type="InterPro" id="IPR001079">
    <property type="entry name" value="Galectin_CRD"/>
</dbReference>
<feature type="domain" description="PDZ" evidence="12">
    <location>
        <begin position="253"/>
        <end position="344"/>
    </location>
</feature>
<dbReference type="FunFam" id="2.40.10.10:FF:000001">
    <property type="entry name" value="Periplasmic serine protease DegS"/>
    <property type="match status" value="1"/>
</dbReference>
<dbReference type="SUPFAM" id="SSF50156">
    <property type="entry name" value="PDZ domain-like"/>
    <property type="match status" value="2"/>
</dbReference>
<feature type="active site" description="Charge relay system" evidence="9">
    <location>
        <position position="135"/>
    </location>
</feature>
<keyword evidence="5" id="KW-0677">Repeat</keyword>
<dbReference type="PANTHER" id="PTHR22939">
    <property type="entry name" value="SERINE PROTEASE FAMILY S1C HTRA-RELATED"/>
    <property type="match status" value="1"/>
</dbReference>
<evidence type="ECO:0000256" key="6">
    <source>
        <dbReference type="ARBA" id="ARBA00022764"/>
    </source>
</evidence>
<keyword evidence="7" id="KW-0378">Hydrolase</keyword>
<proteinExistence type="inferred from homology"/>
<dbReference type="Proteomes" id="UP000260351">
    <property type="component" value="Unassembled WGS sequence"/>
</dbReference>
<feature type="active site" description="Charge relay system" evidence="9">
    <location>
        <position position="209"/>
    </location>
</feature>
<feature type="binding site" evidence="10">
    <location>
        <position position="135"/>
    </location>
    <ligand>
        <name>substrate</name>
    </ligand>
</feature>
<dbReference type="OrthoDB" id="9758917at2"/>
<dbReference type="InterPro" id="IPR041489">
    <property type="entry name" value="PDZ_6"/>
</dbReference>
<evidence type="ECO:0000259" key="12">
    <source>
        <dbReference type="PROSITE" id="PS50106"/>
    </source>
</evidence>
<evidence type="ECO:0000256" key="1">
    <source>
        <dbReference type="ARBA" id="ARBA00004418"/>
    </source>
</evidence>
<protein>
    <submittedName>
        <fullName evidence="14">Do family serine endopeptidase</fullName>
    </submittedName>
</protein>
<evidence type="ECO:0000256" key="7">
    <source>
        <dbReference type="ARBA" id="ARBA00022801"/>
    </source>
</evidence>
<dbReference type="PRINTS" id="PR00834">
    <property type="entry name" value="PROTEASES2C"/>
</dbReference>
<accession>A0A3E1KCJ3</accession>
<comment type="caution">
    <text evidence="14">The sequence shown here is derived from an EMBL/GenBank/DDBJ whole genome shotgun (WGS) entry which is preliminary data.</text>
</comment>